<dbReference type="Proteomes" id="UP000030228">
    <property type="component" value="Genome"/>
</dbReference>
<evidence type="ECO:0000313" key="1">
    <source>
        <dbReference type="EMBL" id="CEF89835.1"/>
    </source>
</evidence>
<evidence type="ECO:0000313" key="2">
    <source>
        <dbReference type="Proteomes" id="UP000030228"/>
    </source>
</evidence>
<reference evidence="1 2" key="1">
    <citation type="journal article" date="2015" name="PLoS ONE">
        <title>Investigation of a Large Collection of Pseudomonas aeruginosa Bacteriophages Collected from a Single Environmental Source in Abidjan, Cote d'Ivoire.</title>
        <authorList>
            <person name="Essoh C."/>
            <person name="Latino L."/>
            <person name="Midoux C."/>
            <person name="Blouin Y."/>
            <person name="Loukou G."/>
            <person name="Nguetta S.P."/>
            <person name="Lathro S."/>
            <person name="Cablanmian A."/>
            <person name="Kouassi A.K."/>
            <person name="Vergnaud G."/>
            <person name="Pourcel C."/>
        </authorList>
    </citation>
    <scope>NUCLEOTIDE SEQUENCE [LARGE SCALE GENOMIC DNA]</scope>
    <source>
        <strain evidence="1">Ab27</strain>
    </source>
</reference>
<dbReference type="GeneID" id="23679208"/>
<name>A0A0A1IVV7_9CAUD</name>
<sequence>MINISAFGSICQFTASRTFPNGFTVTEFADDADPIDSPPFTAADTGVGLNGDMVVWNRANILEVVVNVIPNTEGERNLAVLLDANRTGKDKSGARDVVGLVVAMPDGSKITCTNGTPIDGVLINAVASVGRLKTKPYRFRFEKVIKAGTS</sequence>
<dbReference type="KEGG" id="vg:23679208"/>
<proteinExistence type="predicted"/>
<protein>
    <submittedName>
        <fullName evidence="1">Putative tail fiber protein</fullName>
    </submittedName>
</protein>
<organism evidence="1 2">
    <name type="scientific">Pseudomonas phage vB_PaeM_PAO1_Ab27</name>
    <dbReference type="NCBI Taxonomy" id="1548907"/>
    <lineage>
        <taxon>Viruses</taxon>
        <taxon>Duplodnaviria</taxon>
        <taxon>Heunggongvirae</taxon>
        <taxon>Uroviricota</taxon>
        <taxon>Caudoviricetes</taxon>
        <taxon>Lindbergviridae</taxon>
        <taxon>Pbunavirus</taxon>
        <taxon>Pbunavirus LS1</taxon>
    </lineage>
</organism>
<dbReference type="Pfam" id="PF22764">
    <property type="entry name" value="E217_Gp32"/>
    <property type="match status" value="1"/>
</dbReference>
<dbReference type="RefSeq" id="YP_009124352.1">
    <property type="nucleotide sequence ID" value="NC_026586.1"/>
</dbReference>
<dbReference type="EMBL" id="LN610579">
    <property type="protein sequence ID" value="CEF89835.1"/>
    <property type="molecule type" value="Genomic_DNA"/>
</dbReference>
<dbReference type="SMR" id="A0A0A1IVV7"/>
<dbReference type="InterPro" id="IPR054440">
    <property type="entry name" value="Gp32-like"/>
</dbReference>
<accession>A0A0A1IVV7</accession>
<gene>
    <name evidence="1" type="primary">ORF49</name>
</gene>